<name>A0A5N1BGX9_9LACT</name>
<dbReference type="RefSeq" id="WP_150982766.1">
    <property type="nucleotide sequence ID" value="NZ_VYVN01000024.1"/>
</dbReference>
<organism evidence="1 2">
    <name type="scientific">Aerococcus tenax</name>
    <dbReference type="NCBI Taxonomy" id="3078812"/>
    <lineage>
        <taxon>Bacteria</taxon>
        <taxon>Bacillati</taxon>
        <taxon>Bacillota</taxon>
        <taxon>Bacilli</taxon>
        <taxon>Lactobacillales</taxon>
        <taxon>Aerococcaceae</taxon>
        <taxon>Aerococcus</taxon>
    </lineage>
</organism>
<evidence type="ECO:0000313" key="1">
    <source>
        <dbReference type="EMBL" id="KAA9238570.1"/>
    </source>
</evidence>
<evidence type="ECO:0000313" key="2">
    <source>
        <dbReference type="Proteomes" id="UP000326476"/>
    </source>
</evidence>
<comment type="caution">
    <text evidence="1">The sequence shown here is derived from an EMBL/GenBank/DDBJ whole genome shotgun (WGS) entry which is preliminary data.</text>
</comment>
<protein>
    <submittedName>
        <fullName evidence="1">Uncharacterized protein</fullName>
    </submittedName>
</protein>
<accession>A0A5N1BGX9</accession>
<proteinExistence type="predicted"/>
<keyword evidence="2" id="KW-1185">Reference proteome</keyword>
<dbReference type="AlphaFoldDB" id="A0A5N1BGX9"/>
<gene>
    <name evidence="1" type="ORF">F6I34_07965</name>
</gene>
<reference evidence="2" key="1">
    <citation type="submission" date="2019-09" db="EMBL/GenBank/DDBJ databases">
        <title>Draft genome sequence assemblies of isolates from the urinary tract.</title>
        <authorList>
            <person name="Mores C.R."/>
            <person name="Putonti C."/>
            <person name="Wolfe A.J."/>
        </authorList>
    </citation>
    <scope>NUCLEOTIDE SEQUENCE [LARGE SCALE GENOMIC DNA]</scope>
    <source>
        <strain evidence="2">UMB8614</strain>
    </source>
</reference>
<dbReference type="Proteomes" id="UP000326476">
    <property type="component" value="Unassembled WGS sequence"/>
</dbReference>
<dbReference type="EMBL" id="VYVN01000024">
    <property type="protein sequence ID" value="KAA9238570.1"/>
    <property type="molecule type" value="Genomic_DNA"/>
</dbReference>
<sequence length="75" mass="8807">MVTFKLISYINGFYHYEIYPEGKEEDKGWIIFNPESQTLKEKVNPKSPFECISHFFQGVTDEKGNYKESGVVAWH</sequence>